<comment type="caution">
    <text evidence="2">The sequence shown here is derived from an EMBL/GenBank/DDBJ whole genome shotgun (WGS) entry which is preliminary data.</text>
</comment>
<accession>A0ABD3MHN1</accession>
<protein>
    <submittedName>
        <fullName evidence="2">Uncharacterized protein</fullName>
    </submittedName>
</protein>
<evidence type="ECO:0000313" key="2">
    <source>
        <dbReference type="EMBL" id="KAL3760050.1"/>
    </source>
</evidence>
<organism evidence="2 3">
    <name type="scientific">Discostella pseudostelligera</name>
    <dbReference type="NCBI Taxonomy" id="259834"/>
    <lineage>
        <taxon>Eukaryota</taxon>
        <taxon>Sar</taxon>
        <taxon>Stramenopiles</taxon>
        <taxon>Ochrophyta</taxon>
        <taxon>Bacillariophyta</taxon>
        <taxon>Coscinodiscophyceae</taxon>
        <taxon>Thalassiosirophycidae</taxon>
        <taxon>Stephanodiscales</taxon>
        <taxon>Stephanodiscaceae</taxon>
        <taxon>Discostella</taxon>
    </lineage>
</organism>
<gene>
    <name evidence="2" type="ORF">ACHAWU_006598</name>
</gene>
<feature type="region of interest" description="Disordered" evidence="1">
    <location>
        <begin position="279"/>
        <end position="301"/>
    </location>
</feature>
<sequence>MLSLSCCYNLLQCSSSCKLSLPLLPTTHAFTATPLRSRNEAPPINFVVAYTNTIHGSNNIKNSNSRLYSLKPAAVPLMDCGKALARSGELLIDLTTSLGIYGGSLSAMGANVRNCGDCLAQAAASCRFKTGVELVTDELREVIHLFCFTTATTKTCVGADCLKEGSIKLQSAVQESEVDNNTELMLKIDTMISPMKLAAYHLEEAGASLMKREKVDALGKQLICCGEALEVLATKVLELSALEDASSSISEDGATTAPGKLSSQRMLYASQQMVLAGKELTTAGDEKTSGPKGKSWIKQGR</sequence>
<dbReference type="EMBL" id="JALLBG020000194">
    <property type="protein sequence ID" value="KAL3760050.1"/>
    <property type="molecule type" value="Genomic_DNA"/>
</dbReference>
<reference evidence="2 3" key="1">
    <citation type="submission" date="2024-10" db="EMBL/GenBank/DDBJ databases">
        <title>Updated reference genomes for cyclostephanoid diatoms.</title>
        <authorList>
            <person name="Roberts W.R."/>
            <person name="Alverson A.J."/>
        </authorList>
    </citation>
    <scope>NUCLEOTIDE SEQUENCE [LARGE SCALE GENOMIC DNA]</scope>
    <source>
        <strain evidence="2 3">AJA232-27</strain>
    </source>
</reference>
<name>A0ABD3MHN1_9STRA</name>
<dbReference type="AlphaFoldDB" id="A0ABD3MHN1"/>
<evidence type="ECO:0000256" key="1">
    <source>
        <dbReference type="SAM" id="MobiDB-lite"/>
    </source>
</evidence>
<proteinExistence type="predicted"/>
<dbReference type="Proteomes" id="UP001530293">
    <property type="component" value="Unassembled WGS sequence"/>
</dbReference>
<evidence type="ECO:0000313" key="3">
    <source>
        <dbReference type="Proteomes" id="UP001530293"/>
    </source>
</evidence>
<keyword evidence="3" id="KW-1185">Reference proteome</keyword>